<gene>
    <name evidence="1" type="ORF">BG258_11145</name>
</gene>
<dbReference type="EMBL" id="MECQ01000001">
    <property type="protein sequence ID" value="ODV56411.1"/>
    <property type="molecule type" value="Genomic_DNA"/>
</dbReference>
<sequence length="95" mass="11550">MEIYWVNGQYQEDERIFDSQFEVYEWTDSLYQDFSNGFLRKENIGYATPDVNVIDCLTELIPQWAEYTNVHVTMHRDKIEVDGKEIYRFWTSYSK</sequence>
<reference evidence="1 2" key="1">
    <citation type="submission" date="2016-09" db="EMBL/GenBank/DDBJ databases">
        <title>Draft genome sequence of the soil isolate, Lysinibacillus fusiformis M5, a potential hypoxanthine producer.</title>
        <authorList>
            <person name="Gallegos-Monterrosa R."/>
            <person name="Maroti G."/>
            <person name="Balint B."/>
            <person name="Kovacs A.T."/>
        </authorList>
    </citation>
    <scope>NUCLEOTIDE SEQUENCE [LARGE SCALE GENOMIC DNA]</scope>
    <source>
        <strain evidence="1 2">M5</strain>
    </source>
</reference>
<dbReference type="OrthoDB" id="2736501at2"/>
<dbReference type="RefSeq" id="WP_069481404.1">
    <property type="nucleotide sequence ID" value="NZ_KV766182.1"/>
</dbReference>
<name>A0A1E4R7H9_9BACI</name>
<accession>A0A1E4R7H9</accession>
<proteinExistence type="predicted"/>
<evidence type="ECO:0000313" key="2">
    <source>
        <dbReference type="Proteomes" id="UP000094784"/>
    </source>
</evidence>
<dbReference type="Proteomes" id="UP000094784">
    <property type="component" value="Unassembled WGS sequence"/>
</dbReference>
<protein>
    <submittedName>
        <fullName evidence="1">Uncharacterized protein</fullName>
    </submittedName>
</protein>
<organism evidence="1 2">
    <name type="scientific">Lysinibacillus fusiformis</name>
    <dbReference type="NCBI Taxonomy" id="28031"/>
    <lineage>
        <taxon>Bacteria</taxon>
        <taxon>Bacillati</taxon>
        <taxon>Bacillota</taxon>
        <taxon>Bacilli</taxon>
        <taxon>Bacillales</taxon>
        <taxon>Bacillaceae</taxon>
        <taxon>Lysinibacillus</taxon>
    </lineage>
</organism>
<dbReference type="AlphaFoldDB" id="A0A1E4R7H9"/>
<evidence type="ECO:0000313" key="1">
    <source>
        <dbReference type="EMBL" id="ODV56411.1"/>
    </source>
</evidence>
<comment type="caution">
    <text evidence="1">The sequence shown here is derived from an EMBL/GenBank/DDBJ whole genome shotgun (WGS) entry which is preliminary data.</text>
</comment>